<organism evidence="1 2">
    <name type="scientific">Rhizobium gallicum</name>
    <dbReference type="NCBI Taxonomy" id="56730"/>
    <lineage>
        <taxon>Bacteria</taxon>
        <taxon>Pseudomonadati</taxon>
        <taxon>Pseudomonadota</taxon>
        <taxon>Alphaproteobacteria</taxon>
        <taxon>Hyphomicrobiales</taxon>
        <taxon>Rhizobiaceae</taxon>
        <taxon>Rhizobium/Agrobacterium group</taxon>
        <taxon>Rhizobium</taxon>
    </lineage>
</organism>
<name>A0A1L5NVL6_9HYPH</name>
<dbReference type="Proteomes" id="UP000184749">
    <property type="component" value="Plasmid pRgalIE4872d"/>
</dbReference>
<reference evidence="1 2" key="1">
    <citation type="submission" date="2016-09" db="EMBL/GenBank/DDBJ databases">
        <title>The complete genome sequences of Rhizobium gallicum, symbiovars gallicum and phaseoli, symbionts associated to common bean (Phaseolus vulgaris).</title>
        <authorList>
            <person name="Bustos P."/>
            <person name="Santamaria R.I."/>
            <person name="Perez-Carrascal O.M."/>
            <person name="Juarez S."/>
            <person name="Lozano L."/>
            <person name="Martinez-Flores I."/>
            <person name="Martinez-Romero E."/>
            <person name="Cevallos M."/>
            <person name="Romero D."/>
            <person name="Davila G."/>
            <person name="Gonzalez V."/>
        </authorList>
    </citation>
    <scope>NUCLEOTIDE SEQUENCE [LARGE SCALE GENOMIC DNA]</scope>
    <source>
        <strain evidence="1 2">IE4872</strain>
        <plasmid evidence="2">prgalie4872d</plasmid>
    </source>
</reference>
<dbReference type="AlphaFoldDB" id="A0A1L5NVL6"/>
<accession>A0A1L5NVL6</accession>
<geneLocation type="plasmid" evidence="2">
    <name>prgalie4872d</name>
</geneLocation>
<evidence type="ECO:0000313" key="2">
    <source>
        <dbReference type="Proteomes" id="UP000184749"/>
    </source>
</evidence>
<proteinExistence type="predicted"/>
<gene>
    <name evidence="1" type="ORF">IE4872_PD01441</name>
</gene>
<protein>
    <submittedName>
        <fullName evidence="1">Uncharacterized protein</fullName>
    </submittedName>
</protein>
<keyword evidence="1" id="KW-0614">Plasmid</keyword>
<evidence type="ECO:0000313" key="1">
    <source>
        <dbReference type="EMBL" id="APO71963.1"/>
    </source>
</evidence>
<sequence>MWRQVAVVGVEGGLVSRSPGRTWLRLSRRLFRLNGSRRNAIEILPTARFGPAVVKSYGGGFRLARWQEA</sequence>
<dbReference type="EMBL" id="CP017105">
    <property type="protein sequence ID" value="APO71963.1"/>
    <property type="molecule type" value="Genomic_DNA"/>
</dbReference>